<dbReference type="InterPro" id="IPR009908">
    <property type="entry name" value="Methylamine_util_MauE"/>
</dbReference>
<dbReference type="EMBL" id="BOOK01000020">
    <property type="protein sequence ID" value="GII01089.1"/>
    <property type="molecule type" value="Genomic_DNA"/>
</dbReference>
<evidence type="ECO:0000313" key="7">
    <source>
        <dbReference type="EMBL" id="GII01089.1"/>
    </source>
</evidence>
<reference evidence="7" key="1">
    <citation type="submission" date="2021-01" db="EMBL/GenBank/DDBJ databases">
        <title>Whole genome shotgun sequence of Planobispora takensis NBRC 109077.</title>
        <authorList>
            <person name="Komaki H."/>
            <person name="Tamura T."/>
        </authorList>
    </citation>
    <scope>NUCLEOTIDE SEQUENCE</scope>
    <source>
        <strain evidence="7">NBRC 109077</strain>
    </source>
</reference>
<comment type="caution">
    <text evidence="7">The sequence shown here is derived from an EMBL/GenBank/DDBJ whole genome shotgun (WGS) entry which is preliminary data.</text>
</comment>
<proteinExistence type="predicted"/>
<evidence type="ECO:0000256" key="5">
    <source>
        <dbReference type="SAM" id="Phobius"/>
    </source>
</evidence>
<feature type="transmembrane region" description="Helical" evidence="5">
    <location>
        <begin position="53"/>
        <end position="73"/>
    </location>
</feature>
<dbReference type="AlphaFoldDB" id="A0A8J3WSV5"/>
<comment type="subcellular location">
    <subcellularLocation>
        <location evidence="1">Membrane</location>
        <topology evidence="1">Multi-pass membrane protein</topology>
    </subcellularLocation>
</comment>
<sequence length="179" mass="19057">MLNYVPLFCRLFIGIVFALSAASKIREFEEFVRATRSLLEAALPRLRLGRRGLRAVASTVLAAETAICPFVVVSPWWPLGLAASSLLLTLFTAAIAFALRRGVRAPCRCFGGSATPLGKRHLFRNAALLTATVAGLALPYEPESDPAGLAVVIMAAAVAAMVTSRLDDIVGLFATPTTR</sequence>
<dbReference type="Proteomes" id="UP000634476">
    <property type="component" value="Unassembled WGS sequence"/>
</dbReference>
<keyword evidence="3 5" id="KW-1133">Transmembrane helix</keyword>
<dbReference type="RefSeq" id="WP_203875467.1">
    <property type="nucleotide sequence ID" value="NZ_BOOK01000020.1"/>
</dbReference>
<gene>
    <name evidence="7" type="ORF">Pta02_30970</name>
</gene>
<dbReference type="UniPathway" id="UPA00895"/>
<dbReference type="GO" id="GO:0030416">
    <property type="term" value="P:methylamine metabolic process"/>
    <property type="evidence" value="ECO:0007669"/>
    <property type="project" value="InterPro"/>
</dbReference>
<evidence type="ECO:0000256" key="4">
    <source>
        <dbReference type="ARBA" id="ARBA00023136"/>
    </source>
</evidence>
<evidence type="ECO:0000256" key="2">
    <source>
        <dbReference type="ARBA" id="ARBA00022692"/>
    </source>
</evidence>
<protein>
    <submittedName>
        <fullName evidence="7">Methylamine utilization protein MauE</fullName>
    </submittedName>
</protein>
<feature type="transmembrane region" description="Helical" evidence="5">
    <location>
        <begin position="79"/>
        <end position="100"/>
    </location>
</feature>
<organism evidence="7 8">
    <name type="scientific">Planobispora takensis</name>
    <dbReference type="NCBI Taxonomy" id="1367882"/>
    <lineage>
        <taxon>Bacteria</taxon>
        <taxon>Bacillati</taxon>
        <taxon>Actinomycetota</taxon>
        <taxon>Actinomycetes</taxon>
        <taxon>Streptosporangiales</taxon>
        <taxon>Streptosporangiaceae</taxon>
        <taxon>Planobispora</taxon>
    </lineage>
</organism>
<keyword evidence="8" id="KW-1185">Reference proteome</keyword>
<feature type="domain" description="Methylamine utilisation protein MauE" evidence="6">
    <location>
        <begin position="3"/>
        <end position="137"/>
    </location>
</feature>
<name>A0A8J3WSV5_9ACTN</name>
<dbReference type="Pfam" id="PF07291">
    <property type="entry name" value="MauE"/>
    <property type="match status" value="1"/>
</dbReference>
<dbReference type="GO" id="GO:0016020">
    <property type="term" value="C:membrane"/>
    <property type="evidence" value="ECO:0007669"/>
    <property type="project" value="UniProtKB-SubCell"/>
</dbReference>
<keyword evidence="4 5" id="KW-0472">Membrane</keyword>
<keyword evidence="2 5" id="KW-0812">Transmembrane</keyword>
<evidence type="ECO:0000313" key="8">
    <source>
        <dbReference type="Proteomes" id="UP000634476"/>
    </source>
</evidence>
<evidence type="ECO:0000259" key="6">
    <source>
        <dbReference type="Pfam" id="PF07291"/>
    </source>
</evidence>
<evidence type="ECO:0000256" key="3">
    <source>
        <dbReference type="ARBA" id="ARBA00022989"/>
    </source>
</evidence>
<accession>A0A8J3WSV5</accession>
<evidence type="ECO:0000256" key="1">
    <source>
        <dbReference type="ARBA" id="ARBA00004141"/>
    </source>
</evidence>